<dbReference type="EMBL" id="JADFTS010000004">
    <property type="protein sequence ID" value="KAF9608625.1"/>
    <property type="molecule type" value="Genomic_DNA"/>
</dbReference>
<evidence type="ECO:0000256" key="1">
    <source>
        <dbReference type="SAM" id="SignalP"/>
    </source>
</evidence>
<protein>
    <recommendedName>
        <fullName evidence="2">Nucleotide exchange factor Fes1 domain-containing protein</fullName>
    </recommendedName>
</protein>
<dbReference type="Pfam" id="PF08609">
    <property type="entry name" value="Fes1"/>
    <property type="match status" value="1"/>
</dbReference>
<evidence type="ECO:0000313" key="4">
    <source>
        <dbReference type="Proteomes" id="UP000631114"/>
    </source>
</evidence>
<dbReference type="PANTHER" id="PTHR19316">
    <property type="entry name" value="PROTEIN FOLDING REGULATOR"/>
    <property type="match status" value="1"/>
</dbReference>
<comment type="caution">
    <text evidence="3">The sequence shown here is derived from an EMBL/GenBank/DDBJ whole genome shotgun (WGS) entry which is preliminary data.</text>
</comment>
<dbReference type="SUPFAM" id="SSF48371">
    <property type="entry name" value="ARM repeat"/>
    <property type="match status" value="1"/>
</dbReference>
<dbReference type="OrthoDB" id="10250458at2759"/>
<dbReference type="GO" id="GO:0000774">
    <property type="term" value="F:adenyl-nucleotide exchange factor activity"/>
    <property type="evidence" value="ECO:0007669"/>
    <property type="project" value="TreeGrafter"/>
</dbReference>
<reference evidence="3 4" key="1">
    <citation type="submission" date="2020-10" db="EMBL/GenBank/DDBJ databases">
        <title>The Coptis chinensis genome and diversification of protoberbering-type alkaloids.</title>
        <authorList>
            <person name="Wang B."/>
            <person name="Shu S."/>
            <person name="Song C."/>
            <person name="Liu Y."/>
        </authorList>
    </citation>
    <scope>NUCLEOTIDE SEQUENCE [LARGE SCALE GENOMIC DNA]</scope>
    <source>
        <strain evidence="3">HL-2020</strain>
        <tissue evidence="3">Leaf</tissue>
    </source>
</reference>
<feature type="signal peptide" evidence="1">
    <location>
        <begin position="1"/>
        <end position="27"/>
    </location>
</feature>
<organism evidence="3 4">
    <name type="scientific">Coptis chinensis</name>
    <dbReference type="NCBI Taxonomy" id="261450"/>
    <lineage>
        <taxon>Eukaryota</taxon>
        <taxon>Viridiplantae</taxon>
        <taxon>Streptophyta</taxon>
        <taxon>Embryophyta</taxon>
        <taxon>Tracheophyta</taxon>
        <taxon>Spermatophyta</taxon>
        <taxon>Magnoliopsida</taxon>
        <taxon>Ranunculales</taxon>
        <taxon>Ranunculaceae</taxon>
        <taxon>Coptidoideae</taxon>
        <taxon>Coptis</taxon>
    </lineage>
</organism>
<accession>A0A835HYT5</accession>
<keyword evidence="4" id="KW-1185">Reference proteome</keyword>
<dbReference type="InterPro" id="IPR050693">
    <property type="entry name" value="Hsp70_NEF-Inhibitors"/>
</dbReference>
<feature type="chain" id="PRO_5032870853" description="Nucleotide exchange factor Fes1 domain-containing protein" evidence="1">
    <location>
        <begin position="28"/>
        <end position="416"/>
    </location>
</feature>
<dbReference type="Proteomes" id="UP000631114">
    <property type="component" value="Unassembled WGS sequence"/>
</dbReference>
<dbReference type="AlphaFoldDB" id="A0A835HYT5"/>
<gene>
    <name evidence="3" type="ORF">IFM89_010110</name>
</gene>
<dbReference type="InterPro" id="IPR013918">
    <property type="entry name" value="Nucleotide_exch_fac_Fes1"/>
</dbReference>
<dbReference type="InterPro" id="IPR016024">
    <property type="entry name" value="ARM-type_fold"/>
</dbReference>
<feature type="domain" description="Nucleotide exchange factor Fes1" evidence="2">
    <location>
        <begin position="63"/>
        <end position="154"/>
    </location>
</feature>
<sequence>MSFLRILLFTASLLFFITTITIITCSAKESVNDSNNTGQMYWASAKEEGDSPEDEFDGGFSSLESMLQWSIGHADPIKLKEAAEDAQCLSTSDLKKRQEEIKELMETLKTPSDAELMKTAIADLNNSSLSLEQHLRALEELLVLVEMIDNANDMNKFGGLAAVIRELNTSDQQMRIISAWILGMASQNNPVVQNQASRHIHLQTLMKLVSLVSSFIMQRFLLHILDLGALKKLIKMANSSSAEEATKALYAIAALIRNSIDGQTLFYAEAGELMLQDIMSSSSVDIRLKKKAASLVADLANFQLESKNKAGSLSLSSRFFLKSVVDLTTFTDVDLQEKALVAIKNLLQLNASEALYFRDFCGFDKVLESMREQLRQLMTVEDQSDFLLDMESLLGDVELIFQKKLERYHSSLDFNL</sequence>
<evidence type="ECO:0000259" key="2">
    <source>
        <dbReference type="Pfam" id="PF08609"/>
    </source>
</evidence>
<keyword evidence="1" id="KW-0732">Signal</keyword>
<dbReference type="GO" id="GO:0005783">
    <property type="term" value="C:endoplasmic reticulum"/>
    <property type="evidence" value="ECO:0007669"/>
    <property type="project" value="TreeGrafter"/>
</dbReference>
<proteinExistence type="predicted"/>
<name>A0A835HYT5_9MAGN</name>
<evidence type="ECO:0000313" key="3">
    <source>
        <dbReference type="EMBL" id="KAF9608625.1"/>
    </source>
</evidence>
<dbReference type="PANTHER" id="PTHR19316:SF32">
    <property type="entry name" value="ARM REPEAT SUPERFAMILY PROTEIN"/>
    <property type="match status" value="1"/>
</dbReference>
<dbReference type="Gene3D" id="1.25.10.10">
    <property type="entry name" value="Leucine-rich Repeat Variant"/>
    <property type="match status" value="2"/>
</dbReference>
<dbReference type="InterPro" id="IPR011989">
    <property type="entry name" value="ARM-like"/>
</dbReference>